<dbReference type="AlphaFoldDB" id="A0AAV9RMQ4"/>
<dbReference type="EMBL" id="JAHHUM010001593">
    <property type="protein sequence ID" value="KAK5610335.1"/>
    <property type="molecule type" value="Genomic_DNA"/>
</dbReference>
<protein>
    <submittedName>
        <fullName evidence="1">Uncharacterized protein</fullName>
    </submittedName>
</protein>
<proteinExistence type="predicted"/>
<evidence type="ECO:0000313" key="2">
    <source>
        <dbReference type="Proteomes" id="UP001311232"/>
    </source>
</evidence>
<organism evidence="1 2">
    <name type="scientific">Crenichthys baileyi</name>
    <name type="common">White River springfish</name>
    <dbReference type="NCBI Taxonomy" id="28760"/>
    <lineage>
        <taxon>Eukaryota</taxon>
        <taxon>Metazoa</taxon>
        <taxon>Chordata</taxon>
        <taxon>Craniata</taxon>
        <taxon>Vertebrata</taxon>
        <taxon>Euteleostomi</taxon>
        <taxon>Actinopterygii</taxon>
        <taxon>Neopterygii</taxon>
        <taxon>Teleostei</taxon>
        <taxon>Neoteleostei</taxon>
        <taxon>Acanthomorphata</taxon>
        <taxon>Ovalentaria</taxon>
        <taxon>Atherinomorphae</taxon>
        <taxon>Cyprinodontiformes</taxon>
        <taxon>Goodeidae</taxon>
        <taxon>Crenichthys</taxon>
    </lineage>
</organism>
<gene>
    <name evidence="1" type="ORF">CRENBAI_006800</name>
</gene>
<reference evidence="1 2" key="1">
    <citation type="submission" date="2021-06" db="EMBL/GenBank/DDBJ databases">
        <authorList>
            <person name="Palmer J.M."/>
        </authorList>
    </citation>
    <scope>NUCLEOTIDE SEQUENCE [LARGE SCALE GENOMIC DNA]</scope>
    <source>
        <strain evidence="1 2">MEX-2019</strain>
        <tissue evidence="1">Muscle</tissue>
    </source>
</reference>
<name>A0AAV9RMQ4_9TELE</name>
<accession>A0AAV9RMQ4</accession>
<evidence type="ECO:0000313" key="1">
    <source>
        <dbReference type="EMBL" id="KAK5610335.1"/>
    </source>
</evidence>
<sequence length="81" mass="8612">MAFAQLSACPPSNTAYHLDGTPRRSHQPAKLNGLLTFHGSSPFTCNCATRCGPTPADPETVASWKKNLFELSVCLCGGCLD</sequence>
<comment type="caution">
    <text evidence="1">The sequence shown here is derived from an EMBL/GenBank/DDBJ whole genome shotgun (WGS) entry which is preliminary data.</text>
</comment>
<dbReference type="Proteomes" id="UP001311232">
    <property type="component" value="Unassembled WGS sequence"/>
</dbReference>
<keyword evidence="2" id="KW-1185">Reference proteome</keyword>